<evidence type="ECO:0000313" key="5">
    <source>
        <dbReference type="RefSeq" id="XP_010466481.1"/>
    </source>
</evidence>
<feature type="domain" description="Bifunctional inhibitor/plant lipid transfer protein/seed storage helical" evidence="3">
    <location>
        <begin position="7"/>
        <end position="88"/>
    </location>
</feature>
<reference evidence="4" key="1">
    <citation type="journal article" date="2014" name="Nat. Commun.">
        <title>The emerging biofuel crop Camelina sativa retains a highly undifferentiated hexaploid genome structure.</title>
        <authorList>
            <person name="Kagale S."/>
            <person name="Koh C."/>
            <person name="Nixon J."/>
            <person name="Bollina V."/>
            <person name="Clarke W.E."/>
            <person name="Tuteja R."/>
            <person name="Spillane C."/>
            <person name="Robinson S.J."/>
            <person name="Links M.G."/>
            <person name="Clarke C."/>
            <person name="Higgins E.E."/>
            <person name="Huebert T."/>
            <person name="Sharpe A.G."/>
            <person name="Parkin I.A."/>
        </authorList>
    </citation>
    <scope>NUCLEOTIDE SEQUENCE [LARGE SCALE GENOMIC DNA]</scope>
    <source>
        <strain evidence="4">cv. DH55</strain>
    </source>
</reference>
<evidence type="ECO:0000256" key="2">
    <source>
        <dbReference type="SAM" id="MobiDB-lite"/>
    </source>
</evidence>
<feature type="region of interest" description="Disordered" evidence="2">
    <location>
        <begin position="97"/>
        <end position="156"/>
    </location>
</feature>
<dbReference type="Proteomes" id="UP000694864">
    <property type="component" value="Chromosome 15"/>
</dbReference>
<reference evidence="5" key="2">
    <citation type="submission" date="2025-08" db="UniProtKB">
        <authorList>
            <consortium name="RefSeq"/>
        </authorList>
    </citation>
    <scope>IDENTIFICATION</scope>
    <source>
        <tissue evidence="5">Leaf</tissue>
    </source>
</reference>
<name>A0ABM0W6R2_CAMSA</name>
<keyword evidence="4" id="KW-1185">Reference proteome</keyword>
<dbReference type="InterPro" id="IPR027923">
    <property type="entry name" value="Hydrophob_seed_dom"/>
</dbReference>
<comment type="similarity">
    <text evidence="1">Belongs to the plant LTP family. PEARLI1 subfamily.</text>
</comment>
<accession>A0ABM0W6R2</accession>
<dbReference type="SMART" id="SM00499">
    <property type="entry name" value="AAI"/>
    <property type="match status" value="2"/>
</dbReference>
<evidence type="ECO:0000313" key="4">
    <source>
        <dbReference type="Proteomes" id="UP000694864"/>
    </source>
</evidence>
<feature type="domain" description="Bifunctional inhibitor/plant lipid transfer protein/seed storage helical" evidence="3">
    <location>
        <begin position="163"/>
        <end position="244"/>
    </location>
</feature>
<dbReference type="InterPro" id="IPR051636">
    <property type="entry name" value="Plant_LTP/defense-related"/>
</dbReference>
<evidence type="ECO:0000259" key="3">
    <source>
        <dbReference type="SMART" id="SM00499"/>
    </source>
</evidence>
<gene>
    <name evidence="5" type="primary">LOC104746658</name>
</gene>
<dbReference type="CDD" id="cd01958">
    <property type="entry name" value="HPS_like"/>
    <property type="match status" value="2"/>
</dbReference>
<dbReference type="PANTHER" id="PTHR31731">
    <property type="match status" value="1"/>
</dbReference>
<dbReference type="InterPro" id="IPR036312">
    <property type="entry name" value="Bifun_inhib/LTP/seed_sf"/>
</dbReference>
<sequence>MSKPKTCPIDTLKLGSCVDVLGGLVHIGIGKSAKEKCCPIIEGLVDLDAAVCLCTTIKAKLLNVELVFPIALEVLLGCGKKPPPGFQCPAEISPVASPPVAKPPTATPPMAKPPTASPPIAKPPTATPPIAKPPGTTPPIAKPPSATPPIATPPTSMHKPNTCPINPLKLGACVDVLGGLIHIGIGNNAKEKCCPVLEGLVDLDAAVCLCTTIKAKLLNINLILPIALEVLLDCGKKPPSGFKCPA</sequence>
<feature type="compositionally biased region" description="Pro residues" evidence="2">
    <location>
        <begin position="97"/>
        <end position="152"/>
    </location>
</feature>
<dbReference type="InterPro" id="IPR016140">
    <property type="entry name" value="Bifunc_inhib/LTP/seed_store"/>
</dbReference>
<dbReference type="SUPFAM" id="SSF47699">
    <property type="entry name" value="Bifunctional inhibitor/lipid-transfer protein/seed storage 2S albumin"/>
    <property type="match status" value="2"/>
</dbReference>
<dbReference type="Pfam" id="PF14547">
    <property type="entry name" value="Hydrophob_seed"/>
    <property type="match status" value="2"/>
</dbReference>
<protein>
    <submittedName>
        <fullName evidence="5">36.4 kDa proline-rich protein-like</fullName>
    </submittedName>
</protein>
<dbReference type="RefSeq" id="XP_010466481.1">
    <property type="nucleotide sequence ID" value="XM_010468179.1"/>
</dbReference>
<evidence type="ECO:0000256" key="1">
    <source>
        <dbReference type="ARBA" id="ARBA00008965"/>
    </source>
</evidence>
<proteinExistence type="inferred from homology"/>
<dbReference type="GeneID" id="104746658"/>
<organism evidence="4 5">
    <name type="scientific">Camelina sativa</name>
    <name type="common">False flax</name>
    <name type="synonym">Myagrum sativum</name>
    <dbReference type="NCBI Taxonomy" id="90675"/>
    <lineage>
        <taxon>Eukaryota</taxon>
        <taxon>Viridiplantae</taxon>
        <taxon>Streptophyta</taxon>
        <taxon>Embryophyta</taxon>
        <taxon>Tracheophyta</taxon>
        <taxon>Spermatophyta</taxon>
        <taxon>Magnoliopsida</taxon>
        <taxon>eudicotyledons</taxon>
        <taxon>Gunneridae</taxon>
        <taxon>Pentapetalae</taxon>
        <taxon>rosids</taxon>
        <taxon>malvids</taxon>
        <taxon>Brassicales</taxon>
        <taxon>Brassicaceae</taxon>
        <taxon>Camelineae</taxon>
        <taxon>Camelina</taxon>
    </lineage>
</organism>
<dbReference type="Gene3D" id="1.10.110.10">
    <property type="entry name" value="Plant lipid-transfer and hydrophobic proteins"/>
    <property type="match status" value="2"/>
</dbReference>